<dbReference type="InterPro" id="IPR001680">
    <property type="entry name" value="WD40_rpt"/>
</dbReference>
<dbReference type="Ensembl" id="ENSPMRT00000013944.1">
    <property type="protein sequence ID" value="ENSPMRP00000013064.1"/>
    <property type="gene ID" value="ENSPMRG00000008584.1"/>
</dbReference>
<reference evidence="9" key="2">
    <citation type="submission" date="2025-08" db="UniProtKB">
        <authorList>
            <consortium name="Ensembl"/>
        </authorList>
    </citation>
    <scope>IDENTIFICATION</scope>
</reference>
<feature type="domain" description="RED-like N-terminal" evidence="8">
    <location>
        <begin position="17"/>
        <end position="243"/>
    </location>
</feature>
<dbReference type="SMART" id="SM00320">
    <property type="entry name" value="WD40"/>
    <property type="match status" value="6"/>
</dbReference>
<dbReference type="InterPro" id="IPR015943">
    <property type="entry name" value="WD40/YVTN_repeat-like_dom_sf"/>
</dbReference>
<feature type="region of interest" description="Disordered" evidence="6">
    <location>
        <begin position="270"/>
        <end position="334"/>
    </location>
</feature>
<evidence type="ECO:0000256" key="5">
    <source>
        <dbReference type="PROSITE-ProRule" id="PRU00221"/>
    </source>
</evidence>
<dbReference type="InterPro" id="IPR012492">
    <property type="entry name" value="RED_C"/>
</dbReference>
<reference evidence="9 10" key="1">
    <citation type="journal article" date="2019" name="Proc. Natl. Acad. Sci. U.S.A.">
        <title>Regulatory changes in pterin and carotenoid genes underlie balanced color polymorphisms in the wall lizard.</title>
        <authorList>
            <person name="Andrade P."/>
            <person name="Pinho C."/>
            <person name="Perez I de Lanuza G."/>
            <person name="Afonso S."/>
            <person name="Brejcha J."/>
            <person name="Rubin C.J."/>
            <person name="Wallerman O."/>
            <person name="Pereira P."/>
            <person name="Sabatino S.J."/>
            <person name="Bellati A."/>
            <person name="Pellitteri-Rosa D."/>
            <person name="Bosakova Z."/>
            <person name="Bunikis I."/>
            <person name="Carretero M.A."/>
            <person name="Feiner N."/>
            <person name="Marsik P."/>
            <person name="Pauperio F."/>
            <person name="Salvi D."/>
            <person name="Soler L."/>
            <person name="While G.M."/>
            <person name="Uller T."/>
            <person name="Font E."/>
            <person name="Andersson L."/>
            <person name="Carneiro M."/>
        </authorList>
    </citation>
    <scope>NUCLEOTIDE SEQUENCE</scope>
</reference>
<feature type="region of interest" description="Disordered" evidence="6">
    <location>
        <begin position="1"/>
        <end position="21"/>
    </location>
</feature>
<feature type="region of interest" description="Disordered" evidence="6">
    <location>
        <begin position="827"/>
        <end position="847"/>
    </location>
</feature>
<dbReference type="Proteomes" id="UP000472272">
    <property type="component" value="Chromosome 7"/>
</dbReference>
<keyword evidence="10" id="KW-1185">Reference proteome</keyword>
<reference evidence="9" key="3">
    <citation type="submission" date="2025-09" db="UniProtKB">
        <authorList>
            <consortium name="Ensembl"/>
        </authorList>
    </citation>
    <scope>IDENTIFICATION</scope>
</reference>
<keyword evidence="3" id="KW-0677">Repeat</keyword>
<evidence type="ECO:0000256" key="2">
    <source>
        <dbReference type="ARBA" id="ARBA00006660"/>
    </source>
</evidence>
<organism evidence="9 10">
    <name type="scientific">Podarcis muralis</name>
    <name type="common">Wall lizard</name>
    <name type="synonym">Lacerta muralis</name>
    <dbReference type="NCBI Taxonomy" id="64176"/>
    <lineage>
        <taxon>Eukaryota</taxon>
        <taxon>Metazoa</taxon>
        <taxon>Chordata</taxon>
        <taxon>Craniata</taxon>
        <taxon>Vertebrata</taxon>
        <taxon>Euteleostomi</taxon>
        <taxon>Lepidosauria</taxon>
        <taxon>Squamata</taxon>
        <taxon>Bifurcata</taxon>
        <taxon>Unidentata</taxon>
        <taxon>Episquamata</taxon>
        <taxon>Laterata</taxon>
        <taxon>Lacertibaenia</taxon>
        <taxon>Lacertidae</taxon>
        <taxon>Podarcis</taxon>
    </lineage>
</organism>
<proteinExistence type="inferred from homology"/>
<gene>
    <name evidence="9" type="primary">IK</name>
</gene>
<keyword evidence="5" id="KW-0853">WD repeat</keyword>
<comment type="similarity">
    <text evidence="2">Belongs to the RED family.</text>
</comment>
<feature type="compositionally biased region" description="Basic and acidic residues" evidence="6">
    <location>
        <begin position="827"/>
        <end position="838"/>
    </location>
</feature>
<evidence type="ECO:0000256" key="4">
    <source>
        <dbReference type="ARBA" id="ARBA00023242"/>
    </source>
</evidence>
<evidence type="ECO:0000259" key="7">
    <source>
        <dbReference type="Pfam" id="PF07807"/>
    </source>
</evidence>
<evidence type="ECO:0000259" key="8">
    <source>
        <dbReference type="Pfam" id="PF07808"/>
    </source>
</evidence>
<dbReference type="SUPFAM" id="SSF50978">
    <property type="entry name" value="WD40 repeat-like"/>
    <property type="match status" value="1"/>
</dbReference>
<dbReference type="Pfam" id="PF24796">
    <property type="entry name" value="WDR55"/>
    <property type="match status" value="1"/>
</dbReference>
<feature type="region of interest" description="Disordered" evidence="6">
    <location>
        <begin position="121"/>
        <end position="146"/>
    </location>
</feature>
<evidence type="ECO:0000256" key="6">
    <source>
        <dbReference type="SAM" id="MobiDB-lite"/>
    </source>
</evidence>
<accession>A0A670INE4</accession>
<comment type="subcellular location">
    <subcellularLocation>
        <location evidence="1">Nucleus</location>
    </subcellularLocation>
</comment>
<sequence>MPREYNEDEDPAARRRKKKSYYAKLRQQEIERERELAEKYRDRAKERRDGVNKDYEETELISTTANYRAVGPTAEADKSAAEKRRQLIQESKFLGGDMEHTHLVKGLDFALLQKVRAEISSKEKEEEELMEKPQKETKKDEDPENKIEFKTRLGRNIYRMLFKSKAYERNELFLPGRMAYVVDLDDEYADTDIPTTLIRSKADCPTMEAQTTLTTNDIVISKLTQILSYLRQGTRNKKLKKKDKGGPCILGSDRIIFEDIGDYVPSAAKVPREKERERYRERDRERERERERDREHERDRERDREREREREEEKKRHSYFEKPKADDEPEDKKQLGDFFGMSNSYAECYPATMDDMAVDSDEEVDYSKMDQGNKKGPLGRWDFDTQEEYSEYMNNKEALPKAAFQYGIKMSEGRKTRRFKETNDKAELDRQWKKISAIIEKRKKLEADGLVEMLLLENLLLVVGPLRSSDSSLLFPTKAYSSEEETEPEPRPRDTPEDISLEAAANTIAFHPCRDVLASGDVDGDVYLYSYSCLEGGNKELWSSGHHLKSCREVSFSHDGQKLFTVSKDKSIHILSVEEGRLVTRFSKAHNSALNSLLVIDEHLFATGDDRGELKVWDLRKGTSVMEMKQHEEYISDMAVDGNKKLLLTTSGDGTMGVFNIRRRRFELLSEPQNGDLSAIALMKRGKKVACGSSEGTIYLFNWDGFGATSDRFALKAESIDCMVPVTESIVCTGCTDGVIRAVNILPNRVIGSVGQHVGEPIEQLAKCHTGPFLASCAHDQKVKFWDISSLNSVIVDDYRRKKKKSGQLKSLSHKAFGTGEDFFAGLREETAEPKDEDSSGTETDSD</sequence>
<feature type="repeat" description="WD" evidence="5">
    <location>
        <begin position="587"/>
        <end position="627"/>
    </location>
</feature>
<dbReference type="Gene3D" id="2.130.10.10">
    <property type="entry name" value="YVTN repeat-like/Quinoprotein amine dehydrogenase"/>
    <property type="match status" value="2"/>
</dbReference>
<evidence type="ECO:0000256" key="1">
    <source>
        <dbReference type="ARBA" id="ARBA00004123"/>
    </source>
</evidence>
<dbReference type="Pfam" id="PF07807">
    <property type="entry name" value="RED_C"/>
    <property type="match status" value="1"/>
</dbReference>
<evidence type="ECO:0000256" key="3">
    <source>
        <dbReference type="ARBA" id="ARBA00022737"/>
    </source>
</evidence>
<evidence type="ECO:0000313" key="10">
    <source>
        <dbReference type="Proteomes" id="UP000472272"/>
    </source>
</evidence>
<evidence type="ECO:0000313" key="9">
    <source>
        <dbReference type="Ensembl" id="ENSPMRP00000013064.1"/>
    </source>
</evidence>
<dbReference type="GeneTree" id="ENSGT00940000153727"/>
<dbReference type="GO" id="GO:0005634">
    <property type="term" value="C:nucleus"/>
    <property type="evidence" value="ECO:0007669"/>
    <property type="project" value="UniProtKB-SubCell"/>
</dbReference>
<dbReference type="AlphaFoldDB" id="A0A670INE4"/>
<dbReference type="PROSITE" id="PS50082">
    <property type="entry name" value="WD_REPEATS_2"/>
    <property type="match status" value="1"/>
</dbReference>
<feature type="domain" description="Protein RED C-terminal" evidence="7">
    <location>
        <begin position="345"/>
        <end position="449"/>
    </location>
</feature>
<dbReference type="Pfam" id="PF07808">
    <property type="entry name" value="RED_N"/>
    <property type="match status" value="1"/>
</dbReference>
<dbReference type="InterPro" id="IPR036322">
    <property type="entry name" value="WD40_repeat_dom_sf"/>
</dbReference>
<feature type="region of interest" description="Disordered" evidence="6">
    <location>
        <begin position="477"/>
        <end position="497"/>
    </location>
</feature>
<protein>
    <submittedName>
        <fullName evidence="9">IK cytokine</fullName>
    </submittedName>
</protein>
<dbReference type="InterPro" id="IPR012916">
    <property type="entry name" value="RED_N"/>
</dbReference>
<name>A0A670INE4_PODMU</name>
<keyword evidence="4" id="KW-0539">Nucleus</keyword>
<dbReference type="InterPro" id="IPR039896">
    <property type="entry name" value="Red-like"/>
</dbReference>
<dbReference type="PANTHER" id="PTHR12765">
    <property type="entry name" value="RED PROTEIN IK FACTOR CYTOKINE IK"/>
    <property type="match status" value="1"/>
</dbReference>
<feature type="compositionally biased region" description="Acidic residues" evidence="6">
    <location>
        <begin position="1"/>
        <end position="10"/>
    </location>
</feature>